<dbReference type="SFLD" id="SFLDF00299">
    <property type="entry name" value="anaerobic_ribonucleoside-triph"/>
    <property type="match status" value="1"/>
</dbReference>
<evidence type="ECO:0000256" key="10">
    <source>
        <dbReference type="ARBA" id="ARBA00023014"/>
    </source>
</evidence>
<dbReference type="Gene3D" id="3.20.20.70">
    <property type="entry name" value="Aldolase class I"/>
    <property type="match status" value="1"/>
</dbReference>
<dbReference type="KEGG" id="sod:Sant_3838"/>
<dbReference type="NCBIfam" id="NF008335">
    <property type="entry name" value="PRK11121.1"/>
    <property type="match status" value="1"/>
</dbReference>
<evidence type="ECO:0000256" key="13">
    <source>
        <dbReference type="SAM" id="MobiDB-lite"/>
    </source>
</evidence>
<evidence type="ECO:0000256" key="6">
    <source>
        <dbReference type="ARBA" id="ARBA00022691"/>
    </source>
</evidence>
<dbReference type="GO" id="GO:0046872">
    <property type="term" value="F:metal ion binding"/>
    <property type="evidence" value="ECO:0007669"/>
    <property type="project" value="UniProtKB-KW"/>
</dbReference>
<keyword evidence="9" id="KW-0408">Iron</keyword>
<evidence type="ECO:0000256" key="1">
    <source>
        <dbReference type="ARBA" id="ARBA00001966"/>
    </source>
</evidence>
<evidence type="ECO:0000256" key="11">
    <source>
        <dbReference type="ARBA" id="ARBA00033436"/>
    </source>
</evidence>
<evidence type="ECO:0000256" key="9">
    <source>
        <dbReference type="ARBA" id="ARBA00023004"/>
    </source>
</evidence>
<evidence type="ECO:0000313" key="15">
    <source>
        <dbReference type="Proteomes" id="UP000019028"/>
    </source>
</evidence>
<comment type="cofactor">
    <cofactor evidence="1">
        <name>[4Fe-4S] cluster</name>
        <dbReference type="ChEBI" id="CHEBI:49883"/>
    </cofactor>
</comment>
<dbReference type="AlphaFoldDB" id="W0I2V9"/>
<keyword evidence="10" id="KW-0411">Iron-sulfur</keyword>
<dbReference type="EMBL" id="CP006569">
    <property type="protein sequence ID" value="AHF78810.1"/>
    <property type="molecule type" value="Genomic_DNA"/>
</dbReference>
<proteinExistence type="inferred from homology"/>
<dbReference type="GO" id="GO:0004748">
    <property type="term" value="F:ribonucleoside-diphosphate reductase activity, thioredoxin disulfide as acceptor"/>
    <property type="evidence" value="ECO:0007669"/>
    <property type="project" value="TreeGrafter"/>
</dbReference>
<dbReference type="Pfam" id="PF13353">
    <property type="entry name" value="Fer4_12"/>
    <property type="match status" value="1"/>
</dbReference>
<dbReference type="PATRIC" id="fig|1239307.3.peg.4249"/>
<dbReference type="InterPro" id="IPR058240">
    <property type="entry name" value="rSAM_sf"/>
</dbReference>
<evidence type="ECO:0000256" key="7">
    <source>
        <dbReference type="ARBA" id="ARBA00022723"/>
    </source>
</evidence>
<reference evidence="14 15" key="1">
    <citation type="journal article" date="2014" name="Genome Biol. Evol.">
        <title>Genome degeneration and adaptation in a nascent stage of symbiosis.</title>
        <authorList>
            <person name="Oakeson K.F."/>
            <person name="Gil R."/>
            <person name="Clayton A.L."/>
            <person name="Dunn D.M."/>
            <person name="von Niederhausern A.C."/>
            <person name="Hamil C."/>
            <person name="Aoyagi A."/>
            <person name="Duval B."/>
            <person name="Baca A."/>
            <person name="Silva F.J."/>
            <person name="Vallier A."/>
            <person name="Jackson D.G."/>
            <person name="Latorre A."/>
            <person name="Weiss R.B."/>
            <person name="Heddi A."/>
            <person name="Moya A."/>
            <person name="Dale C."/>
        </authorList>
    </citation>
    <scope>NUCLEOTIDE SEQUENCE [LARGE SCALE GENOMIC DNA]</scope>
    <source>
        <strain evidence="14 15">HS1</strain>
    </source>
</reference>
<dbReference type="NCBIfam" id="TIGR02491">
    <property type="entry name" value="NrdG"/>
    <property type="match status" value="1"/>
</dbReference>
<keyword evidence="8" id="KW-0560">Oxidoreductase</keyword>
<dbReference type="SUPFAM" id="SSF102114">
    <property type="entry name" value="Radical SAM enzymes"/>
    <property type="match status" value="1"/>
</dbReference>
<keyword evidence="15" id="KW-1185">Reference proteome</keyword>
<organism evidence="14 15">
    <name type="scientific">Sodalis praecaptivus</name>
    <dbReference type="NCBI Taxonomy" id="1239307"/>
    <lineage>
        <taxon>Bacteria</taxon>
        <taxon>Pseudomonadati</taxon>
        <taxon>Pseudomonadota</taxon>
        <taxon>Gammaproteobacteria</taxon>
        <taxon>Enterobacterales</taxon>
        <taxon>Bruguierivoracaceae</taxon>
        <taxon>Sodalis</taxon>
    </lineage>
</organism>
<evidence type="ECO:0000256" key="5">
    <source>
        <dbReference type="ARBA" id="ARBA00022485"/>
    </source>
</evidence>
<protein>
    <recommendedName>
        <fullName evidence="4">Anaerobic ribonucleoside-triphosphate reductase-activating protein</fullName>
    </recommendedName>
    <alternativeName>
        <fullName evidence="11">Class III anaerobic ribonucleotide reductase small component</fullName>
    </alternativeName>
</protein>
<evidence type="ECO:0000256" key="4">
    <source>
        <dbReference type="ARBA" id="ARBA00014281"/>
    </source>
</evidence>
<comment type="catalytic activity">
    <reaction evidence="12">
        <text>glycyl-[protein] + reduced [flavodoxin] + S-adenosyl-L-methionine = glycin-2-yl radical-[protein] + semiquinone [flavodoxin] + 5'-deoxyadenosine + L-methionine + H(+)</text>
        <dbReference type="Rhea" id="RHEA:61976"/>
        <dbReference type="Rhea" id="RHEA-COMP:10622"/>
        <dbReference type="Rhea" id="RHEA-COMP:14480"/>
        <dbReference type="Rhea" id="RHEA-COMP:15993"/>
        <dbReference type="Rhea" id="RHEA-COMP:15994"/>
        <dbReference type="ChEBI" id="CHEBI:15378"/>
        <dbReference type="ChEBI" id="CHEBI:17319"/>
        <dbReference type="ChEBI" id="CHEBI:29947"/>
        <dbReference type="ChEBI" id="CHEBI:32722"/>
        <dbReference type="ChEBI" id="CHEBI:57618"/>
        <dbReference type="ChEBI" id="CHEBI:57844"/>
        <dbReference type="ChEBI" id="CHEBI:59789"/>
        <dbReference type="ChEBI" id="CHEBI:140311"/>
    </reaction>
</comment>
<dbReference type="SFLD" id="SFLDG01066">
    <property type="entry name" value="organic_radical-activating_enz"/>
    <property type="match status" value="1"/>
</dbReference>
<gene>
    <name evidence="14" type="ORF">Sant_3838</name>
</gene>
<dbReference type="InterPro" id="IPR007197">
    <property type="entry name" value="rSAM"/>
</dbReference>
<dbReference type="HOGENOM" id="CLU_089926_2_1_6"/>
<dbReference type="SFLD" id="SFLDG01063">
    <property type="entry name" value="activating_enzymes__group_1"/>
    <property type="match status" value="1"/>
</dbReference>
<keyword evidence="5" id="KW-0004">4Fe-4S</keyword>
<dbReference type="GO" id="GO:0051539">
    <property type="term" value="F:4 iron, 4 sulfur cluster binding"/>
    <property type="evidence" value="ECO:0007669"/>
    <property type="project" value="UniProtKB-KW"/>
</dbReference>
<dbReference type="PANTHER" id="PTHR30352">
    <property type="entry name" value="PYRUVATE FORMATE-LYASE-ACTIVATING ENZYME"/>
    <property type="match status" value="1"/>
</dbReference>
<evidence type="ECO:0000256" key="2">
    <source>
        <dbReference type="ARBA" id="ARBA00003852"/>
    </source>
</evidence>
<dbReference type="PANTHER" id="PTHR30352:SF2">
    <property type="entry name" value="ANAEROBIC RIBONUCLEOSIDE-TRIPHOSPHATE REDUCTASE-ACTIVATING PROTEIN"/>
    <property type="match status" value="1"/>
</dbReference>
<dbReference type="PROSITE" id="PS01087">
    <property type="entry name" value="RADICAL_ACTIVATING"/>
    <property type="match status" value="1"/>
</dbReference>
<comment type="function">
    <text evidence="2">Activation of anaerobic ribonucleoside-triphosphate reductase under anaerobic conditions by generation of an organic free radical, using S-adenosylmethionine and reduced flavodoxin as cosubstrates to produce 5'-deoxy-adenosine.</text>
</comment>
<evidence type="ECO:0000256" key="12">
    <source>
        <dbReference type="ARBA" id="ARBA00047365"/>
    </source>
</evidence>
<dbReference type="InterPro" id="IPR034457">
    <property type="entry name" value="Organic_radical-activating"/>
</dbReference>
<dbReference type="OrthoDB" id="9782387at2"/>
<sequence>MNYHQYYPVDVINGPGTRCTLFVSGCEHQCPGCYNKSTWRLNSGLPFTAQMEDRIICHLQDTRIRRQGLSLSGGDPLHPANLAPIRRLLQRVRRECPDKDVWMWTGYTLGTLTEAQQQVVALVDVLVDGKFVQDLHDPALIWRGSGNQVIHDLHAQRRLQGASLRASLNAAEISAAMETGDAKGSPAPTGVADTRE</sequence>
<accession>W0I2V9</accession>
<comment type="similarity">
    <text evidence="3">Belongs to the organic radical-activating enzymes family.</text>
</comment>
<evidence type="ECO:0000256" key="8">
    <source>
        <dbReference type="ARBA" id="ARBA00023002"/>
    </source>
</evidence>
<dbReference type="SFLD" id="SFLDS00029">
    <property type="entry name" value="Radical_SAM"/>
    <property type="match status" value="1"/>
</dbReference>
<keyword evidence="6" id="KW-0949">S-adenosyl-L-methionine</keyword>
<name>W0I2V9_9GAMM</name>
<dbReference type="GO" id="GO:0043365">
    <property type="term" value="F:[formate-C-acetyltransferase]-activating enzyme activity"/>
    <property type="evidence" value="ECO:0007669"/>
    <property type="project" value="InterPro"/>
</dbReference>
<keyword evidence="7" id="KW-0479">Metal-binding</keyword>
<evidence type="ECO:0000313" key="14">
    <source>
        <dbReference type="EMBL" id="AHF78810.1"/>
    </source>
</evidence>
<dbReference type="Proteomes" id="UP000019028">
    <property type="component" value="Chromosome"/>
</dbReference>
<evidence type="ECO:0000256" key="3">
    <source>
        <dbReference type="ARBA" id="ARBA00009777"/>
    </source>
</evidence>
<dbReference type="InterPro" id="IPR012837">
    <property type="entry name" value="NrdG"/>
</dbReference>
<dbReference type="InterPro" id="IPR013785">
    <property type="entry name" value="Aldolase_TIM"/>
</dbReference>
<dbReference type="InterPro" id="IPR001989">
    <property type="entry name" value="Radical_activat_CS"/>
</dbReference>
<feature type="region of interest" description="Disordered" evidence="13">
    <location>
        <begin position="177"/>
        <end position="196"/>
    </location>
</feature>